<protein>
    <submittedName>
        <fullName evidence="1">Uncharacterized protein</fullName>
    </submittedName>
</protein>
<reference evidence="1 2" key="1">
    <citation type="submission" date="2017-01" db="EMBL/GenBank/DDBJ databases">
        <authorList>
            <person name="Mah S.A."/>
            <person name="Swanson W.J."/>
            <person name="Moy G.W."/>
            <person name="Vacquier V.D."/>
        </authorList>
    </citation>
    <scope>NUCLEOTIDE SEQUENCE [LARGE SCALE GENOMIC DNA]</scope>
    <source>
        <strain evidence="1 2">DSM 45758</strain>
    </source>
</reference>
<gene>
    <name evidence="1" type="ORF">SAMN05444858_103461</name>
</gene>
<name>A0A1N6UQT0_9ACTN</name>
<dbReference type="AlphaFoldDB" id="A0A1N6UQT0"/>
<dbReference type="Proteomes" id="UP000186004">
    <property type="component" value="Unassembled WGS sequence"/>
</dbReference>
<accession>A0A1N6UQT0</accession>
<proteinExistence type="predicted"/>
<organism evidence="1 2">
    <name type="scientific">Micromonospora avicenniae</name>
    <dbReference type="NCBI Taxonomy" id="1198245"/>
    <lineage>
        <taxon>Bacteria</taxon>
        <taxon>Bacillati</taxon>
        <taxon>Actinomycetota</taxon>
        <taxon>Actinomycetes</taxon>
        <taxon>Micromonosporales</taxon>
        <taxon>Micromonosporaceae</taxon>
        <taxon>Micromonospora</taxon>
    </lineage>
</organism>
<evidence type="ECO:0000313" key="2">
    <source>
        <dbReference type="Proteomes" id="UP000186004"/>
    </source>
</evidence>
<keyword evidence="2" id="KW-1185">Reference proteome</keyword>
<evidence type="ECO:0000313" key="1">
    <source>
        <dbReference type="EMBL" id="SIQ68013.1"/>
    </source>
</evidence>
<dbReference type="EMBL" id="FTNF01000003">
    <property type="protein sequence ID" value="SIQ68013.1"/>
    <property type="molecule type" value="Genomic_DNA"/>
</dbReference>
<sequence>MPQVVERIPPTAFAATQATASRSVVNFAEHSTPSRSGQIARYRCGPVFIT</sequence>